<evidence type="ECO:0000313" key="6">
    <source>
        <dbReference type="Proteomes" id="UP000013304"/>
    </source>
</evidence>
<dbReference type="CDD" id="cd04301">
    <property type="entry name" value="NAT_SF"/>
    <property type="match status" value="1"/>
</dbReference>
<evidence type="ECO:0000256" key="1">
    <source>
        <dbReference type="ARBA" id="ARBA00022679"/>
    </source>
</evidence>
<dbReference type="GO" id="GO:0016747">
    <property type="term" value="F:acyltransferase activity, transferring groups other than amino-acyl groups"/>
    <property type="evidence" value="ECO:0007669"/>
    <property type="project" value="InterPro"/>
</dbReference>
<evidence type="ECO:0000256" key="3">
    <source>
        <dbReference type="SAM" id="MobiDB-lite"/>
    </source>
</evidence>
<evidence type="ECO:0000259" key="4">
    <source>
        <dbReference type="PROSITE" id="PS51186"/>
    </source>
</evidence>
<dbReference type="EMBL" id="CP005080">
    <property type="protein sequence ID" value="AGK78247.1"/>
    <property type="molecule type" value="Genomic_DNA"/>
</dbReference>
<dbReference type="eggNOG" id="COG0456">
    <property type="taxonomic scope" value="Bacteria"/>
</dbReference>
<dbReference type="PANTHER" id="PTHR43877">
    <property type="entry name" value="AMINOALKYLPHOSPHONATE N-ACETYLTRANSFERASE-RELATED-RELATED"/>
    <property type="match status" value="1"/>
</dbReference>
<feature type="region of interest" description="Disordered" evidence="3">
    <location>
        <begin position="149"/>
        <end position="174"/>
    </location>
</feature>
<feature type="domain" description="N-acetyltransferase" evidence="4">
    <location>
        <begin position="7"/>
        <end position="165"/>
    </location>
</feature>
<dbReference type="InterPro" id="IPR000182">
    <property type="entry name" value="GNAT_dom"/>
</dbReference>
<dbReference type="PATRIC" id="fig|1303692.3.peg.3336"/>
<feature type="compositionally biased region" description="Pro residues" evidence="3">
    <location>
        <begin position="154"/>
        <end position="167"/>
    </location>
</feature>
<gene>
    <name evidence="5" type="ORF">SFUL_3316</name>
</gene>
<sequence length="174" mass="18526">MSAVMNLTLTDLAPDDPRMSADIAPLIRTLRPQLTAPAFAAFAEEAYGQGLRFTVAYDATGRVLGVATHRLLATSRGRVLFVDDLVTAPESRGRGVGAHLLAELERRARAAGCARVELDSGTANVHAHRFYHARRMTIGALHFGLDIAPDTAPDTPPVTPPDTPPVTAPDIAPE</sequence>
<reference evidence="5 6" key="1">
    <citation type="submission" date="2013-04" db="EMBL/GenBank/DDBJ databases">
        <title>Complete genome sequence of Streptomyces fulvissimus.</title>
        <authorList>
            <person name="Myronovskyi M."/>
            <person name="Tokovenko B."/>
            <person name="Manderscheid N."/>
            <person name="Petzke L."/>
            <person name="Luzhetskyy A."/>
        </authorList>
    </citation>
    <scope>NUCLEOTIDE SEQUENCE [LARGE SCALE GENOMIC DNA]</scope>
    <source>
        <strain evidence="5 6">DSM 40593</strain>
    </source>
</reference>
<proteinExistence type="predicted"/>
<name>N0CZ24_STRMI</name>
<dbReference type="InterPro" id="IPR016181">
    <property type="entry name" value="Acyl_CoA_acyltransferase"/>
</dbReference>
<organism evidence="5 6">
    <name type="scientific">Streptomyces microflavus DSM 40593</name>
    <dbReference type="NCBI Taxonomy" id="1303692"/>
    <lineage>
        <taxon>Bacteria</taxon>
        <taxon>Bacillati</taxon>
        <taxon>Actinomycetota</taxon>
        <taxon>Actinomycetes</taxon>
        <taxon>Kitasatosporales</taxon>
        <taxon>Streptomycetaceae</taxon>
        <taxon>Streptomyces</taxon>
    </lineage>
</organism>
<keyword evidence="2" id="KW-0012">Acyltransferase</keyword>
<dbReference type="Proteomes" id="UP000013304">
    <property type="component" value="Chromosome"/>
</dbReference>
<protein>
    <submittedName>
        <fullName evidence="5">Acetyltransferase</fullName>
    </submittedName>
</protein>
<dbReference type="PANTHER" id="PTHR43877:SF2">
    <property type="entry name" value="AMINOALKYLPHOSPHONATE N-ACETYLTRANSFERASE-RELATED"/>
    <property type="match status" value="1"/>
</dbReference>
<dbReference type="AlphaFoldDB" id="N0CZ24"/>
<keyword evidence="1 5" id="KW-0808">Transferase</keyword>
<dbReference type="SUPFAM" id="SSF55729">
    <property type="entry name" value="Acyl-CoA N-acyltransferases (Nat)"/>
    <property type="match status" value="1"/>
</dbReference>
<dbReference type="HOGENOM" id="CLU_013985_34_2_11"/>
<dbReference type="InterPro" id="IPR050832">
    <property type="entry name" value="Bact_Acetyltransf"/>
</dbReference>
<dbReference type="Gene3D" id="3.40.630.30">
    <property type="match status" value="1"/>
</dbReference>
<accession>N0CZ24</accession>
<evidence type="ECO:0000313" key="5">
    <source>
        <dbReference type="EMBL" id="AGK78247.1"/>
    </source>
</evidence>
<dbReference type="Pfam" id="PF00583">
    <property type="entry name" value="Acetyltransf_1"/>
    <property type="match status" value="1"/>
</dbReference>
<dbReference type="PROSITE" id="PS51186">
    <property type="entry name" value="GNAT"/>
    <property type="match status" value="1"/>
</dbReference>
<dbReference type="KEGG" id="sfi:SFUL_3316"/>
<evidence type="ECO:0000256" key="2">
    <source>
        <dbReference type="ARBA" id="ARBA00023315"/>
    </source>
</evidence>